<evidence type="ECO:0000313" key="3">
    <source>
        <dbReference type="Proteomes" id="UP000177325"/>
    </source>
</evidence>
<protein>
    <submittedName>
        <fullName evidence="2">Uncharacterized protein</fullName>
    </submittedName>
</protein>
<comment type="caution">
    <text evidence="2">The sequence shown here is derived from an EMBL/GenBank/DDBJ whole genome shotgun (WGS) entry which is preliminary data.</text>
</comment>
<name>A0A1F6FGK9_9BACT</name>
<reference evidence="2 3" key="1">
    <citation type="journal article" date="2016" name="Nat. Commun.">
        <title>Thousands of microbial genomes shed light on interconnected biogeochemical processes in an aquifer system.</title>
        <authorList>
            <person name="Anantharaman K."/>
            <person name="Brown C.T."/>
            <person name="Hug L.A."/>
            <person name="Sharon I."/>
            <person name="Castelle C.J."/>
            <person name="Probst A.J."/>
            <person name="Thomas B.C."/>
            <person name="Singh A."/>
            <person name="Wilkins M.J."/>
            <person name="Karaoz U."/>
            <person name="Brodie E.L."/>
            <person name="Williams K.H."/>
            <person name="Hubbard S.S."/>
            <person name="Banfield J.F."/>
        </authorList>
    </citation>
    <scope>NUCLEOTIDE SEQUENCE [LARGE SCALE GENOMIC DNA]</scope>
</reference>
<keyword evidence="1" id="KW-0472">Membrane</keyword>
<organism evidence="2 3">
    <name type="scientific">Candidatus Kaiserbacteria bacterium RIFCSPLOWO2_12_FULL_45_26</name>
    <dbReference type="NCBI Taxonomy" id="1798525"/>
    <lineage>
        <taxon>Bacteria</taxon>
        <taxon>Candidatus Kaiseribacteriota</taxon>
    </lineage>
</organism>
<accession>A0A1F6FGK9</accession>
<feature type="transmembrane region" description="Helical" evidence="1">
    <location>
        <begin position="7"/>
        <end position="25"/>
    </location>
</feature>
<proteinExistence type="predicted"/>
<dbReference type="EMBL" id="MFMM01000001">
    <property type="protein sequence ID" value="OGG84991.1"/>
    <property type="molecule type" value="Genomic_DNA"/>
</dbReference>
<keyword evidence="1" id="KW-0812">Transmembrane</keyword>
<evidence type="ECO:0000256" key="1">
    <source>
        <dbReference type="SAM" id="Phobius"/>
    </source>
</evidence>
<gene>
    <name evidence="2" type="ORF">A3G90_02915</name>
</gene>
<evidence type="ECO:0000313" key="2">
    <source>
        <dbReference type="EMBL" id="OGG84991.1"/>
    </source>
</evidence>
<dbReference type="AlphaFoldDB" id="A0A1F6FGK9"/>
<dbReference type="STRING" id="1798525.A3G90_02915"/>
<sequence length="172" mass="19537">MVHQDKISILITFAVGLAAGMYLYLTGFATTFKLPEVTTENVYTEFVVTAENYGACREERTCLTFQVLENGTYRALYDDPLGGETVVKEGRIPRSIRNELLKSLTTEQLLSDTRTWSVPNCRDGALGTNHKFRITRDEVNYEIDTCQSVIDYEGPGWKSLAKLWNYFAALER</sequence>
<keyword evidence="1" id="KW-1133">Transmembrane helix</keyword>
<dbReference type="Proteomes" id="UP000177325">
    <property type="component" value="Unassembled WGS sequence"/>
</dbReference>